<dbReference type="Gene3D" id="3.30.1540.10">
    <property type="entry name" value="formyl-coa transferase, domain 3"/>
    <property type="match status" value="1"/>
</dbReference>
<dbReference type="Proteomes" id="UP001527099">
    <property type="component" value="Unassembled WGS sequence"/>
</dbReference>
<protein>
    <submittedName>
        <fullName evidence="2">CoA transferase</fullName>
    </submittedName>
</protein>
<evidence type="ECO:0000256" key="1">
    <source>
        <dbReference type="ARBA" id="ARBA00022679"/>
    </source>
</evidence>
<reference evidence="2 3" key="1">
    <citation type="submission" date="2022-05" db="EMBL/GenBank/DDBJ databases">
        <title>Genome Sequencing of Bee-Associated Microbes.</title>
        <authorList>
            <person name="Dunlap C."/>
        </authorList>
    </citation>
    <scope>NUCLEOTIDE SEQUENCE [LARGE SCALE GENOMIC DNA]</scope>
    <source>
        <strain evidence="2 3">NRRL B-14421</strain>
    </source>
</reference>
<evidence type="ECO:0000313" key="3">
    <source>
        <dbReference type="Proteomes" id="UP001527099"/>
    </source>
</evidence>
<dbReference type="EMBL" id="JAMDMX010000067">
    <property type="protein sequence ID" value="MCY9695288.1"/>
    <property type="molecule type" value="Genomic_DNA"/>
</dbReference>
<dbReference type="GO" id="GO:0016740">
    <property type="term" value="F:transferase activity"/>
    <property type="evidence" value="ECO:0007669"/>
    <property type="project" value="UniProtKB-KW"/>
</dbReference>
<sequence>MDRALADIKVLDFTHLLQGPFATQMLGDLGADVIKVERKGSGDSYRAWTFLKYWVGGTESPCYMAFNRNKRSLALDLKSQEAKEIIYKLVEECDIVVENFRPGVMAKLGFGYEDLKKINPSIIYCSSTGYGQDGPYVNRPGQDLMIQALSGLTTLTGRKDAPPIPLGTGIADQLGAYNIVYGLLSSLYYREKTGKGQKLEINLYQCLLTHQLQEFAVTLNSGKLFERPQSGIAHPGQSAPFGIYQTADGYMCISVNPIPLLAEVLGDEGLIEYDNPDTLYDKRDEVFFRIQASVVKQTTAYWVEKMLEKDMWVSEVKNHLEVETDPQAVHLDAFTSYSHPTAGEVRTVNIPVKFSETPGDIRSHPPLIGEHNEEILRGLGYSEDAINVMKQDGVI</sequence>
<proteinExistence type="predicted"/>
<dbReference type="Gene3D" id="3.40.50.10540">
    <property type="entry name" value="Crotonobetainyl-coa:carnitine coa-transferase, domain 1"/>
    <property type="match status" value="1"/>
</dbReference>
<organism evidence="2 3">
    <name type="scientific">Paenibacillus alginolyticus</name>
    <dbReference type="NCBI Taxonomy" id="59839"/>
    <lineage>
        <taxon>Bacteria</taxon>
        <taxon>Bacillati</taxon>
        <taxon>Bacillota</taxon>
        <taxon>Bacilli</taxon>
        <taxon>Bacillales</taxon>
        <taxon>Paenibacillaceae</taxon>
        <taxon>Paenibacillus</taxon>
    </lineage>
</organism>
<name>A0ABT4GGJ1_9BACL</name>
<dbReference type="InterPro" id="IPR050483">
    <property type="entry name" value="CoA-transferase_III_domain"/>
</dbReference>
<dbReference type="RefSeq" id="WP_268616683.1">
    <property type="nucleotide sequence ID" value="NZ_JAMDMX010000067.1"/>
</dbReference>
<accession>A0ABT4GGJ1</accession>
<evidence type="ECO:0000313" key="2">
    <source>
        <dbReference type="EMBL" id="MCY9695288.1"/>
    </source>
</evidence>
<dbReference type="InterPro" id="IPR003673">
    <property type="entry name" value="CoA-Trfase_fam_III"/>
</dbReference>
<dbReference type="PANTHER" id="PTHR48207">
    <property type="entry name" value="SUCCINATE--HYDROXYMETHYLGLUTARATE COA-TRANSFERASE"/>
    <property type="match status" value="1"/>
</dbReference>
<dbReference type="Pfam" id="PF02515">
    <property type="entry name" value="CoA_transf_3"/>
    <property type="match status" value="1"/>
</dbReference>
<dbReference type="InterPro" id="IPR044855">
    <property type="entry name" value="CoA-Trfase_III_dom3_sf"/>
</dbReference>
<gene>
    <name evidence="2" type="ORF">M5X19_20630</name>
</gene>
<keyword evidence="3" id="KW-1185">Reference proteome</keyword>
<dbReference type="InterPro" id="IPR023606">
    <property type="entry name" value="CoA-Trfase_III_dom_1_sf"/>
</dbReference>
<comment type="caution">
    <text evidence="2">The sequence shown here is derived from an EMBL/GenBank/DDBJ whole genome shotgun (WGS) entry which is preliminary data.</text>
</comment>
<dbReference type="SUPFAM" id="SSF89796">
    <property type="entry name" value="CoA-transferase family III (CaiB/BaiF)"/>
    <property type="match status" value="1"/>
</dbReference>
<keyword evidence="1 2" id="KW-0808">Transferase</keyword>
<dbReference type="PANTHER" id="PTHR48207:SF4">
    <property type="entry name" value="BLL6097 PROTEIN"/>
    <property type="match status" value="1"/>
</dbReference>